<organism evidence="2 3">
    <name type="scientific">Mytilus galloprovincialis</name>
    <name type="common">Mediterranean mussel</name>
    <dbReference type="NCBI Taxonomy" id="29158"/>
    <lineage>
        <taxon>Eukaryota</taxon>
        <taxon>Metazoa</taxon>
        <taxon>Spiralia</taxon>
        <taxon>Lophotrochozoa</taxon>
        <taxon>Mollusca</taxon>
        <taxon>Bivalvia</taxon>
        <taxon>Autobranchia</taxon>
        <taxon>Pteriomorphia</taxon>
        <taxon>Mytilida</taxon>
        <taxon>Mytiloidea</taxon>
        <taxon>Mytilidae</taxon>
        <taxon>Mytilinae</taxon>
        <taxon>Mytilus</taxon>
    </lineage>
</organism>
<feature type="non-terminal residue" evidence="2">
    <location>
        <position position="1"/>
    </location>
</feature>
<protein>
    <submittedName>
        <fullName evidence="2">Uncharacterized protein</fullName>
    </submittedName>
</protein>
<dbReference type="EMBL" id="UYJE01008625">
    <property type="protein sequence ID" value="VDI65522.1"/>
    <property type="molecule type" value="Genomic_DNA"/>
</dbReference>
<gene>
    <name evidence="2" type="ORF">MGAL_10B070546</name>
</gene>
<evidence type="ECO:0000313" key="2">
    <source>
        <dbReference type="EMBL" id="VDI65522.1"/>
    </source>
</evidence>
<sequence length="172" mass="18582">VTRSVFLTWTSSDRLLAIKNIGIATGFGDTGEWTFYTKDDIQTTTSRMTEVSTKLLTTSVGSTKISSSSTSQRVVDDITTGLPTTETNETPTRASSCIKTYTCKCPNPSNRPPTSIPTSSLKLDKKTLSSYRNQHLSASDSRKSSYYIGCVGITVLVLSVAFNAILDCLPSS</sequence>
<dbReference type="AlphaFoldDB" id="A0A8B6GKQ3"/>
<keyword evidence="1" id="KW-0472">Membrane</keyword>
<accession>A0A8B6GKQ3</accession>
<dbReference type="Proteomes" id="UP000596742">
    <property type="component" value="Unassembled WGS sequence"/>
</dbReference>
<keyword evidence="1" id="KW-1133">Transmembrane helix</keyword>
<evidence type="ECO:0000256" key="1">
    <source>
        <dbReference type="SAM" id="Phobius"/>
    </source>
</evidence>
<feature type="transmembrane region" description="Helical" evidence="1">
    <location>
        <begin position="146"/>
        <end position="166"/>
    </location>
</feature>
<keyword evidence="1" id="KW-0812">Transmembrane</keyword>
<reference evidence="2" key="1">
    <citation type="submission" date="2018-11" db="EMBL/GenBank/DDBJ databases">
        <authorList>
            <person name="Alioto T."/>
            <person name="Alioto T."/>
        </authorList>
    </citation>
    <scope>NUCLEOTIDE SEQUENCE</scope>
</reference>
<name>A0A8B6GKQ3_MYTGA</name>
<comment type="caution">
    <text evidence="2">The sequence shown here is derived from an EMBL/GenBank/DDBJ whole genome shotgun (WGS) entry which is preliminary data.</text>
</comment>
<proteinExistence type="predicted"/>
<evidence type="ECO:0000313" key="3">
    <source>
        <dbReference type="Proteomes" id="UP000596742"/>
    </source>
</evidence>
<keyword evidence="3" id="KW-1185">Reference proteome</keyword>